<keyword evidence="3" id="KW-1185">Reference proteome</keyword>
<dbReference type="EMBL" id="LN890656">
    <property type="protein sequence ID" value="CUS06370.1"/>
    <property type="molecule type" value="Genomic_DNA"/>
</dbReference>
<evidence type="ECO:0000256" key="1">
    <source>
        <dbReference type="SAM" id="Phobius"/>
    </source>
</evidence>
<accession>A0A160TB51</accession>
<keyword evidence="1" id="KW-0472">Membrane</keyword>
<keyword evidence="1" id="KW-1133">Transmembrane helix</keyword>
<organism evidence="2 3">
    <name type="scientific">Candidatus Promineifilum breve</name>
    <dbReference type="NCBI Taxonomy" id="1806508"/>
    <lineage>
        <taxon>Bacteria</taxon>
        <taxon>Bacillati</taxon>
        <taxon>Chloroflexota</taxon>
        <taxon>Ardenticatenia</taxon>
        <taxon>Candidatus Promineifilales</taxon>
        <taxon>Candidatus Promineifilaceae</taxon>
        <taxon>Candidatus Promineifilum</taxon>
    </lineage>
</organism>
<dbReference type="Proteomes" id="UP000215027">
    <property type="component" value="Chromosome II"/>
</dbReference>
<keyword evidence="1" id="KW-0812">Transmembrane</keyword>
<evidence type="ECO:0000313" key="2">
    <source>
        <dbReference type="EMBL" id="CUS06370.1"/>
    </source>
</evidence>
<evidence type="ECO:0000313" key="3">
    <source>
        <dbReference type="Proteomes" id="UP000215027"/>
    </source>
</evidence>
<feature type="transmembrane region" description="Helical" evidence="1">
    <location>
        <begin position="15"/>
        <end position="36"/>
    </location>
</feature>
<proteinExistence type="predicted"/>
<dbReference type="AlphaFoldDB" id="A0A160TB51"/>
<reference evidence="2" key="1">
    <citation type="submission" date="2016-01" db="EMBL/GenBank/DDBJ databases">
        <authorList>
            <person name="Mcilroy J.S."/>
            <person name="Karst M S."/>
            <person name="Albertsen M."/>
        </authorList>
    </citation>
    <scope>NUCLEOTIDE SEQUENCE</scope>
    <source>
        <strain evidence="2">Cfx-K</strain>
    </source>
</reference>
<dbReference type="KEGG" id="pbf:CFX0092_B0836"/>
<protein>
    <submittedName>
        <fullName evidence="2">Uncharacterized protein</fullName>
    </submittedName>
</protein>
<gene>
    <name evidence="2" type="ORF">CFX0092_B0836</name>
</gene>
<sequence>MEAAAVPAGEGLNPINVTFAVIAAVFWQLGMFVLYFTDWLEFADYTLPVCSPRSPRHLTLEIHSQIMINVTPNL</sequence>
<dbReference type="RefSeq" id="WP_095045648.1">
    <property type="nucleotide sequence ID" value="NZ_LN890656.1"/>
</dbReference>
<name>A0A160TB51_9CHLR</name>